<sequence length="87" mass="9505">MSTNPLLLEHGLVFLGDEESRAARHVDFDRRVTRPLSSMAAAKKQAARKCPTVLGLLVTIRDRSAGEFQQDGFHRRSCPSAPPGTSS</sequence>
<name>A0ABR1WPS5_9PEZI</name>
<proteinExistence type="predicted"/>
<dbReference type="GeneID" id="92044175"/>
<evidence type="ECO:0000313" key="2">
    <source>
        <dbReference type="EMBL" id="KAK8085529.1"/>
    </source>
</evidence>
<evidence type="ECO:0000256" key="1">
    <source>
        <dbReference type="SAM" id="MobiDB-lite"/>
    </source>
</evidence>
<gene>
    <name evidence="2" type="ORF">PG997_006800</name>
</gene>
<protein>
    <submittedName>
        <fullName evidence="2">Uncharacterized protein</fullName>
    </submittedName>
</protein>
<comment type="caution">
    <text evidence="2">The sequence shown here is derived from an EMBL/GenBank/DDBJ whole genome shotgun (WGS) entry which is preliminary data.</text>
</comment>
<dbReference type="Proteomes" id="UP001433268">
    <property type="component" value="Unassembled WGS sequence"/>
</dbReference>
<accession>A0ABR1WPS5</accession>
<dbReference type="RefSeq" id="XP_066670038.1">
    <property type="nucleotide sequence ID" value="XM_066811115.1"/>
</dbReference>
<organism evidence="2 3">
    <name type="scientific">Apiospora hydei</name>
    <dbReference type="NCBI Taxonomy" id="1337664"/>
    <lineage>
        <taxon>Eukaryota</taxon>
        <taxon>Fungi</taxon>
        <taxon>Dikarya</taxon>
        <taxon>Ascomycota</taxon>
        <taxon>Pezizomycotina</taxon>
        <taxon>Sordariomycetes</taxon>
        <taxon>Xylariomycetidae</taxon>
        <taxon>Amphisphaeriales</taxon>
        <taxon>Apiosporaceae</taxon>
        <taxon>Apiospora</taxon>
    </lineage>
</organism>
<evidence type="ECO:0000313" key="3">
    <source>
        <dbReference type="Proteomes" id="UP001433268"/>
    </source>
</evidence>
<reference evidence="2 3" key="1">
    <citation type="submission" date="2023-01" db="EMBL/GenBank/DDBJ databases">
        <title>Analysis of 21 Apiospora genomes using comparative genomics revels a genus with tremendous synthesis potential of carbohydrate active enzymes and secondary metabolites.</title>
        <authorList>
            <person name="Sorensen T."/>
        </authorList>
    </citation>
    <scope>NUCLEOTIDE SEQUENCE [LARGE SCALE GENOMIC DNA]</scope>
    <source>
        <strain evidence="2 3">CBS 114990</strain>
    </source>
</reference>
<dbReference type="EMBL" id="JAQQWN010000005">
    <property type="protein sequence ID" value="KAK8085529.1"/>
    <property type="molecule type" value="Genomic_DNA"/>
</dbReference>
<feature type="region of interest" description="Disordered" evidence="1">
    <location>
        <begin position="68"/>
        <end position="87"/>
    </location>
</feature>
<keyword evidence="3" id="KW-1185">Reference proteome</keyword>